<accession>A0A9D4I799</accession>
<dbReference type="AlphaFoldDB" id="A0A9D4I799"/>
<comment type="caution">
    <text evidence="1">The sequence shown here is derived from an EMBL/GenBank/DDBJ whole genome shotgun (WGS) entry which is preliminary data.</text>
</comment>
<keyword evidence="2" id="KW-1185">Reference proteome</keyword>
<protein>
    <submittedName>
        <fullName evidence="1">Uncharacterized protein</fullName>
    </submittedName>
</protein>
<dbReference type="EMBL" id="JAIWYP010000010">
    <property type="protein sequence ID" value="KAH3750864.1"/>
    <property type="molecule type" value="Genomic_DNA"/>
</dbReference>
<reference evidence="1" key="2">
    <citation type="submission" date="2020-11" db="EMBL/GenBank/DDBJ databases">
        <authorList>
            <person name="McCartney M.A."/>
            <person name="Auch B."/>
            <person name="Kono T."/>
            <person name="Mallez S."/>
            <person name="Becker A."/>
            <person name="Gohl D.M."/>
            <person name="Silverstein K.A.T."/>
            <person name="Koren S."/>
            <person name="Bechman K.B."/>
            <person name="Herman A."/>
            <person name="Abrahante J.E."/>
            <person name="Garbe J."/>
        </authorList>
    </citation>
    <scope>NUCLEOTIDE SEQUENCE</scope>
    <source>
        <strain evidence="1">Duluth1</strain>
        <tissue evidence="1">Whole animal</tissue>
    </source>
</reference>
<dbReference type="Proteomes" id="UP000828390">
    <property type="component" value="Unassembled WGS sequence"/>
</dbReference>
<organism evidence="1 2">
    <name type="scientific">Dreissena polymorpha</name>
    <name type="common">Zebra mussel</name>
    <name type="synonym">Mytilus polymorpha</name>
    <dbReference type="NCBI Taxonomy" id="45954"/>
    <lineage>
        <taxon>Eukaryota</taxon>
        <taxon>Metazoa</taxon>
        <taxon>Spiralia</taxon>
        <taxon>Lophotrochozoa</taxon>
        <taxon>Mollusca</taxon>
        <taxon>Bivalvia</taxon>
        <taxon>Autobranchia</taxon>
        <taxon>Heteroconchia</taxon>
        <taxon>Euheterodonta</taxon>
        <taxon>Imparidentia</taxon>
        <taxon>Neoheterodontei</taxon>
        <taxon>Myida</taxon>
        <taxon>Dreissenoidea</taxon>
        <taxon>Dreissenidae</taxon>
        <taxon>Dreissena</taxon>
    </lineage>
</organism>
<gene>
    <name evidence="1" type="ORF">DPMN_185400</name>
</gene>
<name>A0A9D4I799_DREPO</name>
<sequence length="60" mass="6716">MNTYQIGYLTTFAAVDTPFIARVSSQSFQNSAEFQISRPLSVVISPRLLVHSARSGRELR</sequence>
<evidence type="ECO:0000313" key="2">
    <source>
        <dbReference type="Proteomes" id="UP000828390"/>
    </source>
</evidence>
<reference evidence="1" key="1">
    <citation type="journal article" date="2019" name="bioRxiv">
        <title>The Genome of the Zebra Mussel, Dreissena polymorpha: A Resource for Invasive Species Research.</title>
        <authorList>
            <person name="McCartney M.A."/>
            <person name="Auch B."/>
            <person name="Kono T."/>
            <person name="Mallez S."/>
            <person name="Zhang Y."/>
            <person name="Obille A."/>
            <person name="Becker A."/>
            <person name="Abrahante J.E."/>
            <person name="Garbe J."/>
            <person name="Badalamenti J.P."/>
            <person name="Herman A."/>
            <person name="Mangelson H."/>
            <person name="Liachko I."/>
            <person name="Sullivan S."/>
            <person name="Sone E.D."/>
            <person name="Koren S."/>
            <person name="Silverstein K.A.T."/>
            <person name="Beckman K.B."/>
            <person name="Gohl D.M."/>
        </authorList>
    </citation>
    <scope>NUCLEOTIDE SEQUENCE</scope>
    <source>
        <strain evidence="1">Duluth1</strain>
        <tissue evidence="1">Whole animal</tissue>
    </source>
</reference>
<evidence type="ECO:0000313" key="1">
    <source>
        <dbReference type="EMBL" id="KAH3750864.1"/>
    </source>
</evidence>
<proteinExistence type="predicted"/>